<dbReference type="GO" id="GO:0005737">
    <property type="term" value="C:cytoplasm"/>
    <property type="evidence" value="ECO:0007669"/>
    <property type="project" value="TreeGrafter"/>
</dbReference>
<dbReference type="GO" id="GO:0003677">
    <property type="term" value="F:DNA binding"/>
    <property type="evidence" value="ECO:0007669"/>
    <property type="project" value="InterPro"/>
</dbReference>
<comment type="caution">
    <text evidence="4">The sequence shown here is derived from an EMBL/GenBank/DDBJ whole genome shotgun (WGS) entry which is preliminary data.</text>
</comment>
<dbReference type="GO" id="GO:0006355">
    <property type="term" value="P:regulation of DNA-templated transcription"/>
    <property type="evidence" value="ECO:0007669"/>
    <property type="project" value="InterPro"/>
</dbReference>
<dbReference type="Pfam" id="PF00196">
    <property type="entry name" value="GerE"/>
    <property type="match status" value="1"/>
</dbReference>
<dbReference type="InterPro" id="IPR003593">
    <property type="entry name" value="AAA+_ATPase"/>
</dbReference>
<dbReference type="CDD" id="cd06170">
    <property type="entry name" value="LuxR_C_like"/>
    <property type="match status" value="1"/>
</dbReference>
<dbReference type="OrthoDB" id="8482304at2"/>
<evidence type="ECO:0000313" key="5">
    <source>
        <dbReference type="Proteomes" id="UP000316639"/>
    </source>
</evidence>
<dbReference type="SMART" id="SM00382">
    <property type="entry name" value="AAA"/>
    <property type="match status" value="1"/>
</dbReference>
<dbReference type="SUPFAM" id="SSF46894">
    <property type="entry name" value="C-terminal effector domain of the bipartite response regulators"/>
    <property type="match status" value="1"/>
</dbReference>
<sequence>MVLFPCGPACNLPEVQPNALRLVGRDRELTGLARRVEDLSRGRGDAVLLEGDPGIGKTTLLKSVTAIADAQIRWGAGHELGRVLPLQPLVDALGTSRSELLGSRGDAAGSDLVAATAEHLIERVEKLCADGPLVLVVDELQWADSATIAVWRRLAGLVAQQPLLLLGAARPIPQRDELIALRRTGVHRVRLGTLPASAVADLLGYIFGGTPDKALRKLAAGAGGNPMYVVELAEALVRSGSVEVVDGNARLISTQVPDSLSSAIADRLGFVSQDTRTVLAAAAMLGQEFRVSDLAVVQRRRVSELLPSFQEAIAAGVLVDSGEALAFRHGLVRTALYDEVPHAARSAWHLEAARELAEAEAEPERVVVQLLAAQDTDAWVVPWLVRHGQELVGHAPDAAIDLLGRVVDTDVSVPQRERLLSLLADAHFRAGDHEKAEECAVAGLALADVVPVDLHWTLAQCRSLTGRSEESLADLDRAMPGTSGRDLARLLVLAARAHFDLGDLDSAQKAAADAFEEATACADRGTISWALHVRAIVAIVRNAMHSALILLDQALAVASAADGTGDLRLLLQINRALVLDDLDRREEAVEAARAVRHAADAAGNIVRLAQAQSALGQVLLYTGEWDDALVEVDLLGDDVKDPRVCSTDRGVAALINLHRGDAKSARKHLNAAGEDNGIVVITVTLARSLQLEQEGDLAGALEVLRPGVYGDVVVDELLPDAVRLAVQVGDLDLARFAASYAESLADKLDVAHRRAAAVHCRALLDGSPDELIRAADTYGEAGLPARAAEALASAALLLAASEAKVEARAAMTQAIELYTELGAEWDALALLSHMREHGIRRGPQVKHRRARHGWESLTPAEQRITELVVQGLSNQQIGEHLFLSRRTVATHVSHVLAKLGVRSRTDITREAVRRGVVAG</sequence>
<keyword evidence="1" id="KW-0547">Nucleotide-binding</keyword>
<reference evidence="4 5" key="1">
    <citation type="submission" date="2019-07" db="EMBL/GenBank/DDBJ databases">
        <title>Lentzea xizangensis sp. nov., isolated from Qinghai-Tibetan Plateau Soils.</title>
        <authorList>
            <person name="Huang J."/>
        </authorList>
    </citation>
    <scope>NUCLEOTIDE SEQUENCE [LARGE SCALE GENOMIC DNA]</scope>
    <source>
        <strain evidence="4 5">FXJ1.1311</strain>
    </source>
</reference>
<dbReference type="PRINTS" id="PR00038">
    <property type="entry name" value="HTHLUXR"/>
</dbReference>
<dbReference type="Gene3D" id="1.10.10.10">
    <property type="entry name" value="Winged helix-like DNA-binding domain superfamily/Winged helix DNA-binding domain"/>
    <property type="match status" value="1"/>
</dbReference>
<dbReference type="SMART" id="SM00421">
    <property type="entry name" value="HTH_LUXR"/>
    <property type="match status" value="1"/>
</dbReference>
<dbReference type="InterPro" id="IPR016032">
    <property type="entry name" value="Sig_transdc_resp-reg_C-effctor"/>
</dbReference>
<dbReference type="SUPFAM" id="SSF52540">
    <property type="entry name" value="P-loop containing nucleoside triphosphate hydrolases"/>
    <property type="match status" value="1"/>
</dbReference>
<organism evidence="4 5">
    <name type="scientific">Lentzea tibetensis</name>
    <dbReference type="NCBI Taxonomy" id="2591470"/>
    <lineage>
        <taxon>Bacteria</taxon>
        <taxon>Bacillati</taxon>
        <taxon>Actinomycetota</taxon>
        <taxon>Actinomycetes</taxon>
        <taxon>Pseudonocardiales</taxon>
        <taxon>Pseudonocardiaceae</taxon>
        <taxon>Lentzea</taxon>
    </lineage>
</organism>
<dbReference type="Proteomes" id="UP000316639">
    <property type="component" value="Unassembled WGS sequence"/>
</dbReference>
<evidence type="ECO:0000259" key="3">
    <source>
        <dbReference type="PROSITE" id="PS50043"/>
    </source>
</evidence>
<dbReference type="PROSITE" id="PS00622">
    <property type="entry name" value="HTH_LUXR_1"/>
    <property type="match status" value="1"/>
</dbReference>
<dbReference type="InterPro" id="IPR036388">
    <property type="entry name" value="WH-like_DNA-bd_sf"/>
</dbReference>
<dbReference type="GO" id="GO:0004016">
    <property type="term" value="F:adenylate cyclase activity"/>
    <property type="evidence" value="ECO:0007669"/>
    <property type="project" value="TreeGrafter"/>
</dbReference>
<dbReference type="EMBL" id="VOBR01000029">
    <property type="protein sequence ID" value="TWP46903.1"/>
    <property type="molecule type" value="Genomic_DNA"/>
</dbReference>
<dbReference type="Pfam" id="PF13191">
    <property type="entry name" value="AAA_16"/>
    <property type="match status" value="1"/>
</dbReference>
<protein>
    <submittedName>
        <fullName evidence="4">AAA family ATPase</fullName>
    </submittedName>
</protein>
<accession>A0A563EJQ1</accession>
<gene>
    <name evidence="4" type="ORF">FKR81_34435</name>
</gene>
<dbReference type="Gene3D" id="3.40.50.300">
    <property type="entry name" value="P-loop containing nucleotide triphosphate hydrolases"/>
    <property type="match status" value="1"/>
</dbReference>
<evidence type="ECO:0000256" key="1">
    <source>
        <dbReference type="ARBA" id="ARBA00022741"/>
    </source>
</evidence>
<dbReference type="PROSITE" id="PS50043">
    <property type="entry name" value="HTH_LUXR_2"/>
    <property type="match status" value="1"/>
</dbReference>
<dbReference type="SUPFAM" id="SSF48452">
    <property type="entry name" value="TPR-like"/>
    <property type="match status" value="2"/>
</dbReference>
<dbReference type="GO" id="GO:0005524">
    <property type="term" value="F:ATP binding"/>
    <property type="evidence" value="ECO:0007669"/>
    <property type="project" value="UniProtKB-KW"/>
</dbReference>
<evidence type="ECO:0000256" key="2">
    <source>
        <dbReference type="ARBA" id="ARBA00022840"/>
    </source>
</evidence>
<dbReference type="InterPro" id="IPR000792">
    <property type="entry name" value="Tscrpt_reg_LuxR_C"/>
</dbReference>
<dbReference type="InterPro" id="IPR027417">
    <property type="entry name" value="P-loop_NTPase"/>
</dbReference>
<keyword evidence="5" id="KW-1185">Reference proteome</keyword>
<name>A0A563EJQ1_9PSEU</name>
<dbReference type="PANTHER" id="PTHR16305">
    <property type="entry name" value="TESTICULAR SOLUBLE ADENYLYL CYCLASE"/>
    <property type="match status" value="1"/>
</dbReference>
<keyword evidence="2" id="KW-0067">ATP-binding</keyword>
<dbReference type="Gene3D" id="1.25.40.10">
    <property type="entry name" value="Tetratricopeptide repeat domain"/>
    <property type="match status" value="1"/>
</dbReference>
<feature type="domain" description="HTH luxR-type" evidence="3">
    <location>
        <begin position="850"/>
        <end position="915"/>
    </location>
</feature>
<dbReference type="InterPro" id="IPR041664">
    <property type="entry name" value="AAA_16"/>
</dbReference>
<dbReference type="InterPro" id="IPR011990">
    <property type="entry name" value="TPR-like_helical_dom_sf"/>
</dbReference>
<evidence type="ECO:0000313" key="4">
    <source>
        <dbReference type="EMBL" id="TWP46903.1"/>
    </source>
</evidence>
<dbReference type="AlphaFoldDB" id="A0A563EJQ1"/>
<proteinExistence type="predicted"/>
<dbReference type="PANTHER" id="PTHR16305:SF35">
    <property type="entry name" value="TRANSCRIPTIONAL ACTIVATOR DOMAIN"/>
    <property type="match status" value="1"/>
</dbReference>